<dbReference type="EC" id="2.3.2.31" evidence="5"/>
<dbReference type="OrthoDB" id="10009520at2759"/>
<keyword evidence="11" id="KW-0862">Zinc</keyword>
<protein>
    <recommendedName>
        <fullName evidence="5">RBR-type E3 ubiquitin transferase</fullName>
        <ecNumber evidence="5">2.3.2.31</ecNumber>
    </recommendedName>
</protein>
<keyword evidence="6" id="KW-0808">Transferase</keyword>
<evidence type="ECO:0000313" key="16">
    <source>
        <dbReference type="EMBL" id="KAF9616146.1"/>
    </source>
</evidence>
<dbReference type="InterPro" id="IPR044066">
    <property type="entry name" value="TRIAD_supradom"/>
</dbReference>
<dbReference type="Gene3D" id="3.30.40.10">
    <property type="entry name" value="Zinc/RING finger domain, C3HC4 (zinc finger)"/>
    <property type="match status" value="1"/>
</dbReference>
<keyword evidence="8" id="KW-0677">Repeat</keyword>
<name>A0A835IEH2_9MAGN</name>
<evidence type="ECO:0000256" key="2">
    <source>
        <dbReference type="ARBA" id="ARBA00001947"/>
    </source>
</evidence>
<feature type="region of interest" description="Disordered" evidence="13">
    <location>
        <begin position="1"/>
        <end position="20"/>
    </location>
</feature>
<comment type="similarity">
    <text evidence="4">Belongs to the RBR family. Ariadne subfamily.</text>
</comment>
<evidence type="ECO:0000256" key="1">
    <source>
        <dbReference type="ARBA" id="ARBA00001798"/>
    </source>
</evidence>
<evidence type="ECO:0000256" key="7">
    <source>
        <dbReference type="ARBA" id="ARBA00022723"/>
    </source>
</evidence>
<feature type="compositionally biased region" description="Polar residues" evidence="13">
    <location>
        <begin position="1"/>
        <end position="13"/>
    </location>
</feature>
<comment type="catalytic activity">
    <reaction evidence="1">
        <text>[E2 ubiquitin-conjugating enzyme]-S-ubiquitinyl-L-cysteine + [acceptor protein]-L-lysine = [E2 ubiquitin-conjugating enzyme]-L-cysteine + [acceptor protein]-N(6)-ubiquitinyl-L-lysine.</text>
        <dbReference type="EC" id="2.3.2.31"/>
    </reaction>
</comment>
<dbReference type="FunFam" id="3.30.40.10:FF:000230">
    <property type="entry name" value="RBR-type E3 ubiquitin transferase"/>
    <property type="match status" value="1"/>
</dbReference>
<evidence type="ECO:0000256" key="10">
    <source>
        <dbReference type="ARBA" id="ARBA00022786"/>
    </source>
</evidence>
<evidence type="ECO:0000256" key="5">
    <source>
        <dbReference type="ARBA" id="ARBA00012251"/>
    </source>
</evidence>
<evidence type="ECO:0000256" key="3">
    <source>
        <dbReference type="ARBA" id="ARBA00003976"/>
    </source>
</evidence>
<dbReference type="GO" id="GO:0008270">
    <property type="term" value="F:zinc ion binding"/>
    <property type="evidence" value="ECO:0007669"/>
    <property type="project" value="UniProtKB-KW"/>
</dbReference>
<dbReference type="Pfam" id="PF01485">
    <property type="entry name" value="IBR"/>
    <property type="match status" value="1"/>
</dbReference>
<evidence type="ECO:0000256" key="9">
    <source>
        <dbReference type="ARBA" id="ARBA00022771"/>
    </source>
</evidence>
<sequence>MGNTIQRSNQTNENLEENKQEDEDDLTFTCEICIEPVSINKRFKSNKKCFHHSYCVDCMEKYIEAKIEDYDMSKIKCPGLECDEFLDPHSCHSFLSIGVFERWCDVLCESTLLQCETAYCPYTDCSALILNECGGKVRKTKCPNCKKLLCFECKVPWHAGYSCNETGEMRDANDVLLGQLMEEQKWKRCPVCNHGVELSSGCKVVRCRTTILNSPHTQLPSVSYISDQVLPCSFICVGDAGVEPPFVMLVEENAQATGVGARVRFQETYFAYL</sequence>
<comment type="caution">
    <text evidence="16">The sequence shown here is derived from an EMBL/GenBank/DDBJ whole genome shotgun (WGS) entry which is preliminary data.</text>
</comment>
<evidence type="ECO:0000256" key="13">
    <source>
        <dbReference type="SAM" id="MobiDB-lite"/>
    </source>
</evidence>
<dbReference type="InterPro" id="IPR002867">
    <property type="entry name" value="IBR_dom"/>
</dbReference>
<keyword evidence="10" id="KW-0833">Ubl conjugation pathway</keyword>
<feature type="domain" description="RING-type" evidence="15">
    <location>
        <begin position="26"/>
        <end position="236"/>
    </location>
</feature>
<dbReference type="InterPro" id="IPR001841">
    <property type="entry name" value="Znf_RING"/>
</dbReference>
<evidence type="ECO:0000256" key="6">
    <source>
        <dbReference type="ARBA" id="ARBA00022679"/>
    </source>
</evidence>
<dbReference type="GO" id="GO:0016567">
    <property type="term" value="P:protein ubiquitination"/>
    <property type="evidence" value="ECO:0007669"/>
    <property type="project" value="InterPro"/>
</dbReference>
<dbReference type="AlphaFoldDB" id="A0A835IEH2"/>
<evidence type="ECO:0000256" key="8">
    <source>
        <dbReference type="ARBA" id="ARBA00022737"/>
    </source>
</evidence>
<feature type="domain" description="RING-type" evidence="14">
    <location>
        <begin position="30"/>
        <end position="78"/>
    </location>
</feature>
<evidence type="ECO:0000259" key="14">
    <source>
        <dbReference type="PROSITE" id="PS50089"/>
    </source>
</evidence>
<dbReference type="PROSITE" id="PS50089">
    <property type="entry name" value="ZF_RING_2"/>
    <property type="match status" value="1"/>
</dbReference>
<keyword evidence="9 12" id="KW-0863">Zinc-finger</keyword>
<reference evidence="16 17" key="1">
    <citation type="submission" date="2020-10" db="EMBL/GenBank/DDBJ databases">
        <title>The Coptis chinensis genome and diversification of protoberbering-type alkaloids.</title>
        <authorList>
            <person name="Wang B."/>
            <person name="Shu S."/>
            <person name="Song C."/>
            <person name="Liu Y."/>
        </authorList>
    </citation>
    <scope>NUCLEOTIDE SEQUENCE [LARGE SCALE GENOMIC DNA]</scope>
    <source>
        <strain evidence="16">HL-2020</strain>
        <tissue evidence="16">Leaf</tissue>
    </source>
</reference>
<gene>
    <name evidence="16" type="ORF">IFM89_028612</name>
</gene>
<comment type="cofactor">
    <cofactor evidence="2">
        <name>Zn(2+)</name>
        <dbReference type="ChEBI" id="CHEBI:29105"/>
    </cofactor>
</comment>
<proteinExistence type="inferred from homology"/>
<organism evidence="16 17">
    <name type="scientific">Coptis chinensis</name>
    <dbReference type="NCBI Taxonomy" id="261450"/>
    <lineage>
        <taxon>Eukaryota</taxon>
        <taxon>Viridiplantae</taxon>
        <taxon>Streptophyta</taxon>
        <taxon>Embryophyta</taxon>
        <taxon>Tracheophyta</taxon>
        <taxon>Spermatophyta</taxon>
        <taxon>Magnoliopsida</taxon>
        <taxon>Ranunculales</taxon>
        <taxon>Ranunculaceae</taxon>
        <taxon>Coptidoideae</taxon>
        <taxon>Coptis</taxon>
    </lineage>
</organism>
<dbReference type="EMBL" id="JADFTS010000003">
    <property type="protein sequence ID" value="KAF9616146.1"/>
    <property type="molecule type" value="Genomic_DNA"/>
</dbReference>
<evidence type="ECO:0000259" key="15">
    <source>
        <dbReference type="PROSITE" id="PS51873"/>
    </source>
</evidence>
<evidence type="ECO:0000313" key="17">
    <source>
        <dbReference type="Proteomes" id="UP000631114"/>
    </source>
</evidence>
<evidence type="ECO:0000256" key="4">
    <source>
        <dbReference type="ARBA" id="ARBA00005884"/>
    </source>
</evidence>
<dbReference type="SMART" id="SM00647">
    <property type="entry name" value="IBR"/>
    <property type="match status" value="1"/>
</dbReference>
<dbReference type="GO" id="GO:0061630">
    <property type="term" value="F:ubiquitin protein ligase activity"/>
    <property type="evidence" value="ECO:0007669"/>
    <property type="project" value="UniProtKB-EC"/>
</dbReference>
<evidence type="ECO:0000256" key="11">
    <source>
        <dbReference type="ARBA" id="ARBA00022833"/>
    </source>
</evidence>
<dbReference type="InterPro" id="IPR013083">
    <property type="entry name" value="Znf_RING/FYVE/PHD"/>
</dbReference>
<dbReference type="Proteomes" id="UP000631114">
    <property type="component" value="Unassembled WGS sequence"/>
</dbReference>
<dbReference type="SUPFAM" id="SSF57850">
    <property type="entry name" value="RING/U-box"/>
    <property type="match status" value="3"/>
</dbReference>
<dbReference type="PANTHER" id="PTHR11685">
    <property type="entry name" value="RBR FAMILY RING FINGER AND IBR DOMAIN-CONTAINING"/>
    <property type="match status" value="1"/>
</dbReference>
<accession>A0A835IEH2</accession>
<keyword evidence="7" id="KW-0479">Metal-binding</keyword>
<keyword evidence="17" id="KW-1185">Reference proteome</keyword>
<evidence type="ECO:0000256" key="12">
    <source>
        <dbReference type="PROSITE-ProRule" id="PRU00175"/>
    </source>
</evidence>
<dbReference type="InterPro" id="IPR031127">
    <property type="entry name" value="E3_UB_ligase_RBR"/>
</dbReference>
<dbReference type="PROSITE" id="PS51873">
    <property type="entry name" value="TRIAD"/>
    <property type="match status" value="1"/>
</dbReference>
<comment type="function">
    <text evidence="3">Might act as an E3 ubiquitin-protein ligase, or as part of E3 complex, which accepts ubiquitin from specific E2 ubiquitin-conjugating enzymes and then transfers it to substrates.</text>
</comment>